<evidence type="ECO:0008006" key="3">
    <source>
        <dbReference type="Google" id="ProtNLM"/>
    </source>
</evidence>
<dbReference type="EMBL" id="CP048632">
    <property type="protein sequence ID" value="QIB36883.1"/>
    <property type="molecule type" value="Genomic_DNA"/>
</dbReference>
<dbReference type="KEGG" id="roy:G3A56_01790"/>
<dbReference type="Proteomes" id="UP000464865">
    <property type="component" value="Chromosome M15-11"/>
</dbReference>
<gene>
    <name evidence="1" type="ORF">G3A56_01790</name>
</gene>
<name>A0A7L5BDT3_9HYPH</name>
<protein>
    <recommendedName>
        <fullName evidence="3">Phage tail assembly protein</fullName>
    </recommendedName>
</protein>
<evidence type="ECO:0000313" key="2">
    <source>
        <dbReference type="Proteomes" id="UP000464865"/>
    </source>
</evidence>
<dbReference type="RefSeq" id="WP_164056074.1">
    <property type="nucleotide sequence ID" value="NZ_CP048632.1"/>
</dbReference>
<evidence type="ECO:0000313" key="1">
    <source>
        <dbReference type="EMBL" id="QIB36883.1"/>
    </source>
</evidence>
<proteinExistence type="predicted"/>
<dbReference type="AlphaFoldDB" id="A0A7L5BDT3"/>
<accession>A0A7L5BDT3</accession>
<sequence length="128" mass="13625">MDLLKLTPNTITVDLKHPGTDAPLGVKVELQSLESDEVKAVERTLKNKALRGGRNNVTAERIDDNTVAILSAAIVGWEFTGDASLAGDKKPACNAANKRKLLQVPALAKQIDLALGNEAAFFEQSATS</sequence>
<organism evidence="1 2">
    <name type="scientific">Rhizobium oryzihabitans</name>
    <dbReference type="NCBI Taxonomy" id="2267833"/>
    <lineage>
        <taxon>Bacteria</taxon>
        <taxon>Pseudomonadati</taxon>
        <taxon>Pseudomonadota</taxon>
        <taxon>Alphaproteobacteria</taxon>
        <taxon>Hyphomicrobiales</taxon>
        <taxon>Rhizobiaceae</taxon>
        <taxon>Rhizobium/Agrobacterium group</taxon>
        <taxon>Rhizobium</taxon>
    </lineage>
</organism>
<reference evidence="1 2" key="1">
    <citation type="submission" date="2020-02" db="EMBL/GenBank/DDBJ databases">
        <title>Plant-Promoting Endophytic Bacterium Rhizobium oryzihabitans sp. nov., Isolated from the Root of Rice.</title>
        <authorList>
            <person name="zhao J."/>
            <person name="Zhang G."/>
        </authorList>
    </citation>
    <scope>NUCLEOTIDE SEQUENCE [LARGE SCALE GENOMIC DNA]</scope>
    <source>
        <strain evidence="1 2">M15</strain>
    </source>
</reference>
<keyword evidence="2" id="KW-1185">Reference proteome</keyword>